<keyword evidence="5" id="KW-0560">Oxidoreductase</keyword>
<keyword evidence="3" id="KW-0479">Metal-binding</keyword>
<dbReference type="AlphaFoldDB" id="A0A1R4EG22"/>
<dbReference type="GO" id="GO:0008198">
    <property type="term" value="F:ferrous iron binding"/>
    <property type="evidence" value="ECO:0007669"/>
    <property type="project" value="InterPro"/>
</dbReference>
<dbReference type="InterPro" id="IPR014436">
    <property type="entry name" value="Extradiol_dOase_DODA"/>
</dbReference>
<feature type="domain" description="Extradiol ring-cleavage dioxygenase class III enzyme subunit B" evidence="6">
    <location>
        <begin position="48"/>
        <end position="288"/>
    </location>
</feature>
<dbReference type="GO" id="GO:0008270">
    <property type="term" value="F:zinc ion binding"/>
    <property type="evidence" value="ECO:0007669"/>
    <property type="project" value="InterPro"/>
</dbReference>
<name>A0A1R4EG22_9GAMM</name>
<accession>A0A1R4EG22</accession>
<dbReference type="PANTHER" id="PTHR30096:SF0">
    <property type="entry name" value="4,5-DOPA DIOXYGENASE EXTRADIOL-LIKE PROTEIN"/>
    <property type="match status" value="1"/>
</dbReference>
<evidence type="ECO:0000256" key="1">
    <source>
        <dbReference type="ARBA" id="ARBA00001947"/>
    </source>
</evidence>
<keyword evidence="8" id="KW-1185">Reference proteome</keyword>
<dbReference type="PANTHER" id="PTHR30096">
    <property type="entry name" value="4,5-DOPA DIOXYGENASE EXTRADIOL-LIKE PROTEIN"/>
    <property type="match status" value="1"/>
</dbReference>
<dbReference type="PIRSF" id="PIRSF006157">
    <property type="entry name" value="Doxgns_DODA"/>
    <property type="match status" value="1"/>
</dbReference>
<evidence type="ECO:0000259" key="6">
    <source>
        <dbReference type="Pfam" id="PF02900"/>
    </source>
</evidence>
<dbReference type="CDD" id="cd07363">
    <property type="entry name" value="45_DOPA_Dioxygenase"/>
    <property type="match status" value="1"/>
</dbReference>
<evidence type="ECO:0000313" key="7">
    <source>
        <dbReference type="EMBL" id="SJM37433.1"/>
    </source>
</evidence>
<keyword evidence="4" id="KW-0862">Zinc</keyword>
<keyword evidence="7" id="KW-0223">Dioxygenase</keyword>
<dbReference type="SUPFAM" id="SSF53213">
    <property type="entry name" value="LigB-like"/>
    <property type="match status" value="1"/>
</dbReference>
<dbReference type="GO" id="GO:0016702">
    <property type="term" value="F:oxidoreductase activity, acting on single donors with incorporation of molecular oxygen, incorporation of two atoms of oxygen"/>
    <property type="evidence" value="ECO:0007669"/>
    <property type="project" value="UniProtKB-ARBA"/>
</dbReference>
<dbReference type="RefSeq" id="WP_095532744.1">
    <property type="nucleotide sequence ID" value="NZ_FUGD01000086.1"/>
</dbReference>
<dbReference type="STRING" id="1945520.A1019T_01405"/>
<evidence type="ECO:0000256" key="2">
    <source>
        <dbReference type="ARBA" id="ARBA00007581"/>
    </source>
</evidence>
<dbReference type="EMBL" id="FUGD01000086">
    <property type="protein sequence ID" value="SJM37433.1"/>
    <property type="molecule type" value="Genomic_DNA"/>
</dbReference>
<evidence type="ECO:0000256" key="4">
    <source>
        <dbReference type="ARBA" id="ARBA00022833"/>
    </source>
</evidence>
<organism evidence="7 8">
    <name type="scientific">Psychrobacter pasteurii</name>
    <dbReference type="NCBI Taxonomy" id="1945520"/>
    <lineage>
        <taxon>Bacteria</taxon>
        <taxon>Pseudomonadati</taxon>
        <taxon>Pseudomonadota</taxon>
        <taxon>Gammaproteobacteria</taxon>
        <taxon>Moraxellales</taxon>
        <taxon>Moraxellaceae</taxon>
        <taxon>Psychrobacter</taxon>
    </lineage>
</organism>
<dbReference type="Pfam" id="PF02900">
    <property type="entry name" value="LigB"/>
    <property type="match status" value="1"/>
</dbReference>
<comment type="cofactor">
    <cofactor evidence="1">
        <name>Zn(2+)</name>
        <dbReference type="ChEBI" id="CHEBI:29105"/>
    </cofactor>
</comment>
<reference evidence="8" key="1">
    <citation type="submission" date="2017-02" db="EMBL/GenBank/DDBJ databases">
        <authorList>
            <person name="Mornico D."/>
        </authorList>
    </citation>
    <scope>NUCLEOTIDE SEQUENCE [LARGE SCALE GENOMIC DNA]</scope>
</reference>
<gene>
    <name evidence="7" type="ORF">A1019T_01405</name>
</gene>
<evidence type="ECO:0000313" key="8">
    <source>
        <dbReference type="Proteomes" id="UP000188169"/>
    </source>
</evidence>
<dbReference type="OrthoDB" id="9790889at2"/>
<dbReference type="Proteomes" id="UP000188169">
    <property type="component" value="Unassembled WGS sequence"/>
</dbReference>
<evidence type="ECO:0000256" key="3">
    <source>
        <dbReference type="ARBA" id="ARBA00022723"/>
    </source>
</evidence>
<protein>
    <submittedName>
        <fullName evidence="7">LigB family dioxygenase</fullName>
    </submittedName>
</protein>
<dbReference type="InterPro" id="IPR004183">
    <property type="entry name" value="Xdiol_dOase_suB"/>
</dbReference>
<sequence>MTHSNTSSNSAFSVPVSVTPLTSFEPVTTQTQKPQVRSKQALATLPALFISHGAPTLALEKSATTNALARTGQNLPKPKAIVIMSAHWVTQTLEIASNPAPQTWHDFSGFSHELNSIEYPASGHPELAESLSDQLNKMGVINSLNPLRPLDHGVWVPLIHLYPEADIPIVQLSLPKHFDAYACYQLGSLFAELRREQILVIGSGSITHNLAALSWNAESEDPIAKAFKVWLLHQLKTDIPAALDWQQFDQVEQVHPSSEHLLPLFFALGCGQRVSVIHESMAHHSLGMDVYRFD</sequence>
<comment type="similarity">
    <text evidence="2">Belongs to the DODA-type extradiol aromatic ring-opening dioxygenase family.</text>
</comment>
<proteinExistence type="inferred from homology"/>
<evidence type="ECO:0000256" key="5">
    <source>
        <dbReference type="ARBA" id="ARBA00023002"/>
    </source>
</evidence>
<dbReference type="Gene3D" id="3.40.830.10">
    <property type="entry name" value="LigB-like"/>
    <property type="match status" value="1"/>
</dbReference>